<reference evidence="2 3" key="1">
    <citation type="submission" date="2017-06" db="EMBL/GenBank/DDBJ databases">
        <authorList>
            <person name="Kim H.J."/>
            <person name="Triplett B.A."/>
        </authorList>
    </citation>
    <scope>NUCLEOTIDE SEQUENCE [LARGE SCALE GENOMIC DNA]</scope>
    <source>
        <strain evidence="2 3">SCA</strain>
    </source>
</reference>
<dbReference type="GO" id="GO:0004803">
    <property type="term" value="F:transposase activity"/>
    <property type="evidence" value="ECO:0007669"/>
    <property type="project" value="InterPro"/>
</dbReference>
<gene>
    <name evidence="2" type="ORF">SAMN05446037_1014101</name>
</gene>
<organism evidence="2 3">
    <name type="scientific">Anaerovirgula multivorans</name>
    <dbReference type="NCBI Taxonomy" id="312168"/>
    <lineage>
        <taxon>Bacteria</taxon>
        <taxon>Bacillati</taxon>
        <taxon>Bacillota</taxon>
        <taxon>Clostridia</taxon>
        <taxon>Peptostreptococcales</taxon>
        <taxon>Natronincolaceae</taxon>
        <taxon>Anaerovirgula</taxon>
    </lineage>
</organism>
<feature type="domain" description="Transposase IS200-like" evidence="1">
    <location>
        <begin position="9"/>
        <end position="123"/>
    </location>
</feature>
<dbReference type="SUPFAM" id="SSF143422">
    <property type="entry name" value="Transposase IS200-like"/>
    <property type="match status" value="1"/>
</dbReference>
<dbReference type="InterPro" id="IPR002686">
    <property type="entry name" value="Transposase_17"/>
</dbReference>
<dbReference type="InterPro" id="IPR036515">
    <property type="entry name" value="Transposase_17_sf"/>
</dbReference>
<dbReference type="GO" id="GO:0003677">
    <property type="term" value="F:DNA binding"/>
    <property type="evidence" value="ECO:0007669"/>
    <property type="project" value="InterPro"/>
</dbReference>
<sequence>MPRTGRKKSASGIYHILLRGINRQTIFEEEEDAIKYLETLKNYQDKSGYKLYAYCLMGNHIHLLLKEEKEELGIIMRRIGASYVYWYNDKYNRCGHLFQDRYKSETVEDDRYLLAVLRYIHQNPLKAELVKNIVDYKWSSYCEYIKNDEIIDTDFILELFGEERKKAIESFKLFHEESKNERCIDINEKKKISDSEAIEMIKRVCIVSHCMDVQRIEKEQKNKCLSLLKENGLSTRQIARLTGVGRSIVLKA</sequence>
<evidence type="ECO:0000259" key="1">
    <source>
        <dbReference type="SMART" id="SM01321"/>
    </source>
</evidence>
<name>A0A239FYC6_9FIRM</name>
<dbReference type="PANTHER" id="PTHR34322:SF2">
    <property type="entry name" value="TRANSPOSASE IS200-LIKE DOMAIN-CONTAINING PROTEIN"/>
    <property type="match status" value="1"/>
</dbReference>
<dbReference type="PANTHER" id="PTHR34322">
    <property type="entry name" value="TRANSPOSASE, Y1_TNP DOMAIN-CONTAINING"/>
    <property type="match status" value="1"/>
</dbReference>
<dbReference type="EMBL" id="FZOJ01000014">
    <property type="protein sequence ID" value="SNS61921.1"/>
    <property type="molecule type" value="Genomic_DNA"/>
</dbReference>
<dbReference type="GO" id="GO:0006313">
    <property type="term" value="P:DNA transposition"/>
    <property type="evidence" value="ECO:0007669"/>
    <property type="project" value="InterPro"/>
</dbReference>
<dbReference type="Pfam" id="PF01797">
    <property type="entry name" value="Y1_Tnp"/>
    <property type="match status" value="1"/>
</dbReference>
<dbReference type="AlphaFoldDB" id="A0A239FYC6"/>
<dbReference type="Proteomes" id="UP000198304">
    <property type="component" value="Unassembled WGS sequence"/>
</dbReference>
<keyword evidence="3" id="KW-1185">Reference proteome</keyword>
<dbReference type="SMART" id="SM01321">
    <property type="entry name" value="Y1_Tnp"/>
    <property type="match status" value="1"/>
</dbReference>
<evidence type="ECO:0000313" key="2">
    <source>
        <dbReference type="EMBL" id="SNS61921.1"/>
    </source>
</evidence>
<dbReference type="Gene3D" id="3.30.70.1290">
    <property type="entry name" value="Transposase IS200-like"/>
    <property type="match status" value="1"/>
</dbReference>
<dbReference type="OrthoDB" id="9788881at2"/>
<evidence type="ECO:0000313" key="3">
    <source>
        <dbReference type="Proteomes" id="UP000198304"/>
    </source>
</evidence>
<accession>A0A239FYC6</accession>
<protein>
    <submittedName>
        <fullName evidence="2">REP element-mobilizing transposase RayT</fullName>
    </submittedName>
</protein>
<dbReference type="RefSeq" id="WP_089283647.1">
    <property type="nucleotide sequence ID" value="NZ_FZOJ01000014.1"/>
</dbReference>
<proteinExistence type="predicted"/>